<evidence type="ECO:0000256" key="6">
    <source>
        <dbReference type="ARBA" id="ARBA00022833"/>
    </source>
</evidence>
<evidence type="ECO:0000256" key="4">
    <source>
        <dbReference type="ARBA" id="ARBA00022723"/>
    </source>
</evidence>
<evidence type="ECO:0000313" key="11">
    <source>
        <dbReference type="EMBL" id="HGG99317.1"/>
    </source>
</evidence>
<keyword evidence="4" id="KW-0479">Metal-binding</keyword>
<dbReference type="AlphaFoldDB" id="A0A7C4AJ39"/>
<name>A0A7C4AJ39_9BACT</name>
<keyword evidence="6" id="KW-0862">Zinc</keyword>
<comment type="caution">
    <text evidence="11">The sequence shown here is derived from an EMBL/GenBank/DDBJ whole genome shotgun (WGS) entry which is preliminary data.</text>
</comment>
<proteinExistence type="inferred from homology"/>
<dbReference type="SUPFAM" id="SSF64438">
    <property type="entry name" value="CNF1/YfiH-like putative cysteine hydrolases"/>
    <property type="match status" value="1"/>
</dbReference>
<dbReference type="Gene3D" id="3.60.140.10">
    <property type="entry name" value="CNF1/YfiH-like putative cysteine hydrolases"/>
    <property type="match status" value="1"/>
</dbReference>
<evidence type="ECO:0000256" key="5">
    <source>
        <dbReference type="ARBA" id="ARBA00022801"/>
    </source>
</evidence>
<dbReference type="GO" id="GO:0005507">
    <property type="term" value="F:copper ion binding"/>
    <property type="evidence" value="ECO:0007669"/>
    <property type="project" value="TreeGrafter"/>
</dbReference>
<reference evidence="11" key="1">
    <citation type="journal article" date="2020" name="mSystems">
        <title>Genome- and Community-Level Interaction Insights into Carbon Utilization and Element Cycling Functions of Hydrothermarchaeota in Hydrothermal Sediment.</title>
        <authorList>
            <person name="Zhou Z."/>
            <person name="Liu Y."/>
            <person name="Xu W."/>
            <person name="Pan J."/>
            <person name="Luo Z.H."/>
            <person name="Li M."/>
        </authorList>
    </citation>
    <scope>NUCLEOTIDE SEQUENCE [LARGE SCALE GENOMIC DNA]</scope>
    <source>
        <strain evidence="11">SpSt-788</strain>
    </source>
</reference>
<dbReference type="NCBIfam" id="TIGR00726">
    <property type="entry name" value="peptidoglycan editing factor PgeF"/>
    <property type="match status" value="1"/>
</dbReference>
<dbReference type="PANTHER" id="PTHR30616">
    <property type="entry name" value="UNCHARACTERIZED PROTEIN YFIH"/>
    <property type="match status" value="1"/>
</dbReference>
<evidence type="ECO:0000256" key="7">
    <source>
        <dbReference type="ARBA" id="ARBA00047989"/>
    </source>
</evidence>
<evidence type="ECO:0000256" key="3">
    <source>
        <dbReference type="ARBA" id="ARBA00022679"/>
    </source>
</evidence>
<evidence type="ECO:0000256" key="2">
    <source>
        <dbReference type="ARBA" id="ARBA00007353"/>
    </source>
</evidence>
<comment type="similarity">
    <text evidence="2 10">Belongs to the purine nucleoside phosphorylase YfiH/LACC1 family.</text>
</comment>
<evidence type="ECO:0000256" key="10">
    <source>
        <dbReference type="RuleBase" id="RU361274"/>
    </source>
</evidence>
<dbReference type="EMBL" id="DTHO01000022">
    <property type="protein sequence ID" value="HGG99317.1"/>
    <property type="molecule type" value="Genomic_DNA"/>
</dbReference>
<protein>
    <recommendedName>
        <fullName evidence="10">Purine nucleoside phosphorylase</fullName>
    </recommendedName>
</protein>
<evidence type="ECO:0000256" key="9">
    <source>
        <dbReference type="ARBA" id="ARBA00049893"/>
    </source>
</evidence>
<comment type="catalytic activity">
    <reaction evidence="7">
        <text>adenosine + H2O + H(+) = inosine + NH4(+)</text>
        <dbReference type="Rhea" id="RHEA:24408"/>
        <dbReference type="ChEBI" id="CHEBI:15377"/>
        <dbReference type="ChEBI" id="CHEBI:15378"/>
        <dbReference type="ChEBI" id="CHEBI:16335"/>
        <dbReference type="ChEBI" id="CHEBI:17596"/>
        <dbReference type="ChEBI" id="CHEBI:28938"/>
        <dbReference type="EC" id="3.5.4.4"/>
    </reaction>
    <physiologicalReaction direction="left-to-right" evidence="7">
        <dbReference type="Rhea" id="RHEA:24409"/>
    </physiologicalReaction>
</comment>
<keyword evidence="3" id="KW-0808">Transferase</keyword>
<dbReference type="GO" id="GO:0016787">
    <property type="term" value="F:hydrolase activity"/>
    <property type="evidence" value="ECO:0007669"/>
    <property type="project" value="UniProtKB-KW"/>
</dbReference>
<evidence type="ECO:0000256" key="1">
    <source>
        <dbReference type="ARBA" id="ARBA00000553"/>
    </source>
</evidence>
<gene>
    <name evidence="11" type="primary">pgeF</name>
    <name evidence="11" type="ORF">ENV75_02545</name>
</gene>
<accession>A0A7C4AJ39</accession>
<dbReference type="Pfam" id="PF02578">
    <property type="entry name" value="Cu-oxidase_4"/>
    <property type="match status" value="1"/>
</dbReference>
<comment type="catalytic activity">
    <reaction evidence="1">
        <text>inosine + phosphate = alpha-D-ribose 1-phosphate + hypoxanthine</text>
        <dbReference type="Rhea" id="RHEA:27646"/>
        <dbReference type="ChEBI" id="CHEBI:17368"/>
        <dbReference type="ChEBI" id="CHEBI:17596"/>
        <dbReference type="ChEBI" id="CHEBI:43474"/>
        <dbReference type="ChEBI" id="CHEBI:57720"/>
        <dbReference type="EC" id="2.4.2.1"/>
    </reaction>
    <physiologicalReaction direction="left-to-right" evidence="1">
        <dbReference type="Rhea" id="RHEA:27647"/>
    </physiologicalReaction>
</comment>
<organism evidence="11">
    <name type="scientific">Thermodesulfovibrio aggregans</name>
    <dbReference type="NCBI Taxonomy" id="86166"/>
    <lineage>
        <taxon>Bacteria</taxon>
        <taxon>Pseudomonadati</taxon>
        <taxon>Nitrospirota</taxon>
        <taxon>Thermodesulfovibrionia</taxon>
        <taxon>Thermodesulfovibrionales</taxon>
        <taxon>Thermodesulfovibrionaceae</taxon>
        <taxon>Thermodesulfovibrio</taxon>
    </lineage>
</organism>
<sequence length="218" mass="24700">MDFPAIFKNHPVKAFFTKRVDDFDKFKDSLPFKIYLPVQRHTDRIIVLQNYVKPEIADAVITDKKGIFIGIKTADCLPVLIFDPEHHVAGALHAGWRGTANSILRKTIQKMKEFYGSDAGDLLIAMGPSIKGCCYEVGEDVIEAIKKENPVEDYILRINGRKHLDLSLANLFQALTSGVKRENIWISQDCTYCKSNEYASYRFHGKKAGRQYAVIGML</sequence>
<dbReference type="PANTHER" id="PTHR30616:SF2">
    <property type="entry name" value="PURINE NUCLEOSIDE PHOSPHORYLASE LACC1"/>
    <property type="match status" value="1"/>
</dbReference>
<dbReference type="InterPro" id="IPR003730">
    <property type="entry name" value="Cu_polyphenol_OxRdtase"/>
</dbReference>
<dbReference type="InterPro" id="IPR011324">
    <property type="entry name" value="Cytotoxic_necrot_fac-like_cat"/>
</dbReference>
<dbReference type="InterPro" id="IPR038371">
    <property type="entry name" value="Cu_polyphenol_OxRdtase_sf"/>
</dbReference>
<evidence type="ECO:0000256" key="8">
    <source>
        <dbReference type="ARBA" id="ARBA00048968"/>
    </source>
</evidence>
<dbReference type="GO" id="GO:0017061">
    <property type="term" value="F:S-methyl-5-thioadenosine phosphorylase activity"/>
    <property type="evidence" value="ECO:0007669"/>
    <property type="project" value="UniProtKB-EC"/>
</dbReference>
<dbReference type="CDD" id="cd16833">
    <property type="entry name" value="YfiH"/>
    <property type="match status" value="1"/>
</dbReference>
<keyword evidence="5" id="KW-0378">Hydrolase</keyword>
<comment type="catalytic activity">
    <reaction evidence="9">
        <text>S-methyl-5'-thioadenosine + phosphate = 5-(methylsulfanyl)-alpha-D-ribose 1-phosphate + adenine</text>
        <dbReference type="Rhea" id="RHEA:11852"/>
        <dbReference type="ChEBI" id="CHEBI:16708"/>
        <dbReference type="ChEBI" id="CHEBI:17509"/>
        <dbReference type="ChEBI" id="CHEBI:43474"/>
        <dbReference type="ChEBI" id="CHEBI:58533"/>
        <dbReference type="EC" id="2.4.2.28"/>
    </reaction>
    <physiologicalReaction direction="left-to-right" evidence="9">
        <dbReference type="Rhea" id="RHEA:11853"/>
    </physiologicalReaction>
</comment>
<comment type="catalytic activity">
    <reaction evidence="8">
        <text>adenosine + phosphate = alpha-D-ribose 1-phosphate + adenine</text>
        <dbReference type="Rhea" id="RHEA:27642"/>
        <dbReference type="ChEBI" id="CHEBI:16335"/>
        <dbReference type="ChEBI" id="CHEBI:16708"/>
        <dbReference type="ChEBI" id="CHEBI:43474"/>
        <dbReference type="ChEBI" id="CHEBI:57720"/>
        <dbReference type="EC" id="2.4.2.1"/>
    </reaction>
    <physiologicalReaction direction="left-to-right" evidence="8">
        <dbReference type="Rhea" id="RHEA:27643"/>
    </physiologicalReaction>
</comment>